<gene>
    <name evidence="6" type="ORF">QQX04_06580</name>
</gene>
<comment type="caution">
    <text evidence="6">The sequence shown here is derived from an EMBL/GenBank/DDBJ whole genome shotgun (WGS) entry which is preliminary data.</text>
</comment>
<protein>
    <submittedName>
        <fullName evidence="6">RDD family protein</fullName>
    </submittedName>
</protein>
<sequence>MPTAERPSEAMESPSILRRAGGLAIDWTLSLLVTSAFLRAPGLDVDSLSAVERVLFAGNQWGTVAVWAGQHLILVATLGTTIGHRVLGMKVVREDGAPTVGFARAAVRTALTALVLPAILTDPTGRGYHDAVARTQLVSVRG</sequence>
<dbReference type="EMBL" id="JAUHPV010000003">
    <property type="protein sequence ID" value="MDN4472657.1"/>
    <property type="molecule type" value="Genomic_DNA"/>
</dbReference>
<dbReference type="RefSeq" id="WP_301127398.1">
    <property type="nucleotide sequence ID" value="NZ_JAUHPV010000003.1"/>
</dbReference>
<evidence type="ECO:0000256" key="4">
    <source>
        <dbReference type="ARBA" id="ARBA00023136"/>
    </source>
</evidence>
<keyword evidence="7" id="KW-1185">Reference proteome</keyword>
<keyword evidence="2" id="KW-0812">Transmembrane</keyword>
<dbReference type="Proteomes" id="UP001172738">
    <property type="component" value="Unassembled WGS sequence"/>
</dbReference>
<evidence type="ECO:0000256" key="2">
    <source>
        <dbReference type="ARBA" id="ARBA00022692"/>
    </source>
</evidence>
<comment type="subcellular location">
    <subcellularLocation>
        <location evidence="1">Membrane</location>
        <topology evidence="1">Multi-pass membrane protein</topology>
    </subcellularLocation>
</comment>
<evidence type="ECO:0000313" key="7">
    <source>
        <dbReference type="Proteomes" id="UP001172738"/>
    </source>
</evidence>
<reference evidence="6" key="1">
    <citation type="submission" date="2023-06" db="EMBL/GenBank/DDBJ databases">
        <title>SYSU T00b26.</title>
        <authorList>
            <person name="Gao L."/>
            <person name="Fang B.-Z."/>
            <person name="Li W.-J."/>
        </authorList>
    </citation>
    <scope>NUCLEOTIDE SEQUENCE</scope>
    <source>
        <strain evidence="6">SYSU T00b26</strain>
    </source>
</reference>
<evidence type="ECO:0000313" key="6">
    <source>
        <dbReference type="EMBL" id="MDN4472657.1"/>
    </source>
</evidence>
<evidence type="ECO:0000256" key="3">
    <source>
        <dbReference type="ARBA" id="ARBA00022989"/>
    </source>
</evidence>
<proteinExistence type="predicted"/>
<dbReference type="Pfam" id="PF06271">
    <property type="entry name" value="RDD"/>
    <property type="match status" value="1"/>
</dbReference>
<accession>A0ABT8G0X1</accession>
<evidence type="ECO:0000259" key="5">
    <source>
        <dbReference type="Pfam" id="PF06271"/>
    </source>
</evidence>
<dbReference type="InterPro" id="IPR010432">
    <property type="entry name" value="RDD"/>
</dbReference>
<evidence type="ECO:0000256" key="1">
    <source>
        <dbReference type="ARBA" id="ARBA00004141"/>
    </source>
</evidence>
<keyword evidence="3" id="KW-1133">Transmembrane helix</keyword>
<keyword evidence="4" id="KW-0472">Membrane</keyword>
<name>A0ABT8G0X1_9MICO</name>
<feature type="domain" description="RDD" evidence="5">
    <location>
        <begin position="14"/>
        <end position="114"/>
    </location>
</feature>
<organism evidence="6 7">
    <name type="scientific">Demequina zhanjiangensis</name>
    <dbReference type="NCBI Taxonomy" id="3051659"/>
    <lineage>
        <taxon>Bacteria</taxon>
        <taxon>Bacillati</taxon>
        <taxon>Actinomycetota</taxon>
        <taxon>Actinomycetes</taxon>
        <taxon>Micrococcales</taxon>
        <taxon>Demequinaceae</taxon>
        <taxon>Demequina</taxon>
    </lineage>
</organism>